<sequence>MQIRRRPHLFAGACTCFRRRKVASLHHLSHRDADSAERYVRCDKWHQRSELISGNGNRNQIDCAATRWLVKVRARVRYLVVNLDVRERQSRRKSTTGAGTITVHCKASRGVPPFTRTLLRKVTRGVTNRFCKCVVLVDCTAELGDAKRHEDEWNHYEGEFDCCYPLLFAPKNHDEFLTEPVQEQGGRYCRGRRPPLMLRKDWTTR</sequence>
<evidence type="ECO:0000313" key="1">
    <source>
        <dbReference type="EMBL" id="SIP86356.1"/>
    </source>
</evidence>
<evidence type="ECO:0000313" key="2">
    <source>
        <dbReference type="Proteomes" id="UP000186819"/>
    </source>
</evidence>
<dbReference type="AlphaFoldDB" id="A0A1N6N2S8"/>
<protein>
    <submittedName>
        <fullName evidence="1">Uncharacterized protein</fullName>
    </submittedName>
</protein>
<name>A0A1N6N2S8_9RHOO</name>
<accession>A0A1N6N2S8</accession>
<proteinExistence type="predicted"/>
<gene>
    <name evidence="1" type="ORF">SAMN05421829_1017</name>
</gene>
<dbReference type="Proteomes" id="UP000186819">
    <property type="component" value="Unassembled WGS sequence"/>
</dbReference>
<reference evidence="2" key="1">
    <citation type="submission" date="2017-01" db="EMBL/GenBank/DDBJ databases">
        <authorList>
            <person name="Varghese N."/>
            <person name="Submissions S."/>
        </authorList>
    </citation>
    <scope>NUCLEOTIDE SEQUENCE [LARGE SCALE GENOMIC DNA]</scope>
    <source>
        <strain evidence="2">ATCC 51758</strain>
    </source>
</reference>
<dbReference type="EMBL" id="FTMD01000001">
    <property type="protein sequence ID" value="SIP86356.1"/>
    <property type="molecule type" value="Genomic_DNA"/>
</dbReference>
<organism evidence="1 2">
    <name type="scientific">Aromatoleum tolulyticum</name>
    <dbReference type="NCBI Taxonomy" id="34027"/>
    <lineage>
        <taxon>Bacteria</taxon>
        <taxon>Pseudomonadati</taxon>
        <taxon>Pseudomonadota</taxon>
        <taxon>Betaproteobacteria</taxon>
        <taxon>Rhodocyclales</taxon>
        <taxon>Rhodocyclaceae</taxon>
        <taxon>Aromatoleum</taxon>
    </lineage>
</organism>
<keyword evidence="2" id="KW-1185">Reference proteome</keyword>